<name>A0A172ESR1_ECOLX</name>
<evidence type="ECO:0000313" key="1">
    <source>
        <dbReference type="EMBL" id="ALL42965.1"/>
    </source>
</evidence>
<keyword evidence="1" id="KW-0614">Plasmid</keyword>
<reference evidence="1" key="1">
    <citation type="journal article" date="2017" name="Front. Microbiol.">
        <title>Plasmids Carrying blaCMY -2/4 in Escherichia coli from Poultry, Poultry Meat, and Humans Belong to a Novel IncK Subgroup Designated IncK2.</title>
        <authorList>
            <person name="Seiffert S.N."/>
            <person name="Carattoli A."/>
            <person name="Schwendener S."/>
            <person name="Collaud A."/>
            <person name="Endimiani A."/>
            <person name="Perreten V."/>
        </authorList>
    </citation>
    <scope>NUCLEOTIDE SEQUENCE</scope>
    <source>
        <strain evidence="1">4809.66</strain>
        <plasmid evidence="1">p4809.66</plasmid>
    </source>
</reference>
<accession>A0A172ESR1</accession>
<sequence>MLYNVPLYALQFISPFTSGLSVGQTLVIAVSFPSIRYVLTQSLNFPRAFVVVGYKVKDVTDVHGAAEPIDFHEPDWHGGQCQSGSWIRVSGSTVLTGKIANGERLPLPSGFSASQCTWSVSNAENPHGWKPNYFAGSVATYDSNRIVKCGYYDEYNFHGGTKRNDLTGKCSYIVVCQ</sequence>
<geneLocation type="plasmid" evidence="1">
    <name>p4809.66</name>
</geneLocation>
<protein>
    <submittedName>
        <fullName evidence="1">Shufflon protein D</fullName>
    </submittedName>
</protein>
<dbReference type="EMBL" id="KR905389">
    <property type="protein sequence ID" value="ALL42965.1"/>
    <property type="molecule type" value="Genomic_DNA"/>
</dbReference>
<proteinExistence type="predicted"/>
<organism evidence="1">
    <name type="scientific">Escherichia coli</name>
    <dbReference type="NCBI Taxonomy" id="562"/>
    <lineage>
        <taxon>Bacteria</taxon>
        <taxon>Pseudomonadati</taxon>
        <taxon>Pseudomonadota</taxon>
        <taxon>Gammaproteobacteria</taxon>
        <taxon>Enterobacterales</taxon>
        <taxon>Enterobacteriaceae</taxon>
        <taxon>Escherichia</taxon>
    </lineage>
</organism>
<dbReference type="AlphaFoldDB" id="A0A172ESR1"/>